<keyword evidence="2" id="KW-0238">DNA-binding</keyword>
<dbReference type="GO" id="GO:0000160">
    <property type="term" value="P:phosphorelay signal transduction system"/>
    <property type="evidence" value="ECO:0007669"/>
    <property type="project" value="InterPro"/>
</dbReference>
<dbReference type="InterPro" id="IPR039420">
    <property type="entry name" value="WalR-like"/>
</dbReference>
<dbReference type="STRING" id="452637.Oter_3231"/>
<keyword evidence="1 3" id="KW-0597">Phosphoprotein</keyword>
<organism evidence="6 7">
    <name type="scientific">Opitutus terrae (strain DSM 11246 / JCM 15787 / PB90-1)</name>
    <dbReference type="NCBI Taxonomy" id="452637"/>
    <lineage>
        <taxon>Bacteria</taxon>
        <taxon>Pseudomonadati</taxon>
        <taxon>Verrucomicrobiota</taxon>
        <taxon>Opitutia</taxon>
        <taxon>Opitutales</taxon>
        <taxon>Opitutaceae</taxon>
        <taxon>Opitutus</taxon>
    </lineage>
</organism>
<dbReference type="HOGENOM" id="CLU_000445_90_0_0"/>
<dbReference type="Proteomes" id="UP000007013">
    <property type="component" value="Chromosome"/>
</dbReference>
<dbReference type="PANTHER" id="PTHR43214">
    <property type="entry name" value="TWO-COMPONENT RESPONSE REGULATOR"/>
    <property type="match status" value="1"/>
</dbReference>
<proteinExistence type="predicted"/>
<name>B1ZT57_OPITP</name>
<feature type="modified residue" description="4-aspartylphosphate" evidence="3">
    <location>
        <position position="59"/>
    </location>
</feature>
<dbReference type="InterPro" id="IPR000792">
    <property type="entry name" value="Tscrpt_reg_LuxR_C"/>
</dbReference>
<dbReference type="SMART" id="SM00448">
    <property type="entry name" value="REC"/>
    <property type="match status" value="1"/>
</dbReference>
<protein>
    <submittedName>
        <fullName evidence="6">Two component transcriptional regulator, LuxR family</fullName>
    </submittedName>
</protein>
<dbReference type="InterPro" id="IPR001789">
    <property type="entry name" value="Sig_transdc_resp-reg_receiver"/>
</dbReference>
<dbReference type="PRINTS" id="PR00038">
    <property type="entry name" value="HTHLUXR"/>
</dbReference>
<dbReference type="CDD" id="cd06170">
    <property type="entry name" value="LuxR_C_like"/>
    <property type="match status" value="1"/>
</dbReference>
<dbReference type="RefSeq" id="WP_012376040.1">
    <property type="nucleotide sequence ID" value="NC_010571.1"/>
</dbReference>
<evidence type="ECO:0000313" key="6">
    <source>
        <dbReference type="EMBL" id="ACB76511.1"/>
    </source>
</evidence>
<reference evidence="6 7" key="1">
    <citation type="journal article" date="2011" name="J. Bacteriol.">
        <title>Genome sequence of the verrucomicrobium Opitutus terrae PB90-1, an abundant inhabitant of rice paddy soil ecosystems.</title>
        <authorList>
            <person name="van Passel M.W."/>
            <person name="Kant R."/>
            <person name="Palva A."/>
            <person name="Copeland A."/>
            <person name="Lucas S."/>
            <person name="Lapidus A."/>
            <person name="Glavina del Rio T."/>
            <person name="Pitluck S."/>
            <person name="Goltsman E."/>
            <person name="Clum A."/>
            <person name="Sun H."/>
            <person name="Schmutz J."/>
            <person name="Larimer F.W."/>
            <person name="Land M.L."/>
            <person name="Hauser L."/>
            <person name="Kyrpides N."/>
            <person name="Mikhailova N."/>
            <person name="Richardson P.P."/>
            <person name="Janssen P.H."/>
            <person name="de Vos W.M."/>
            <person name="Smidt H."/>
        </authorList>
    </citation>
    <scope>NUCLEOTIDE SEQUENCE [LARGE SCALE GENOMIC DNA]</scope>
    <source>
        <strain evidence="7">DSM 11246 / JCM 15787 / PB90-1</strain>
    </source>
</reference>
<feature type="domain" description="HTH luxR-type" evidence="4">
    <location>
        <begin position="139"/>
        <end position="204"/>
    </location>
</feature>
<gene>
    <name evidence="6" type="ordered locus">Oter_3231</name>
</gene>
<dbReference type="PROSITE" id="PS00622">
    <property type="entry name" value="HTH_LUXR_1"/>
    <property type="match status" value="1"/>
</dbReference>
<evidence type="ECO:0000259" key="4">
    <source>
        <dbReference type="PROSITE" id="PS50043"/>
    </source>
</evidence>
<evidence type="ECO:0000259" key="5">
    <source>
        <dbReference type="PROSITE" id="PS50110"/>
    </source>
</evidence>
<accession>B1ZT57</accession>
<dbReference type="GO" id="GO:0006355">
    <property type="term" value="P:regulation of DNA-templated transcription"/>
    <property type="evidence" value="ECO:0007669"/>
    <property type="project" value="InterPro"/>
</dbReference>
<evidence type="ECO:0000256" key="3">
    <source>
        <dbReference type="PROSITE-ProRule" id="PRU00169"/>
    </source>
</evidence>
<dbReference type="AlphaFoldDB" id="B1ZT57"/>
<evidence type="ECO:0000313" key="7">
    <source>
        <dbReference type="Proteomes" id="UP000007013"/>
    </source>
</evidence>
<dbReference type="KEGG" id="ote:Oter_3231"/>
<feature type="domain" description="Response regulatory" evidence="5">
    <location>
        <begin position="8"/>
        <end position="124"/>
    </location>
</feature>
<dbReference type="PROSITE" id="PS50043">
    <property type="entry name" value="HTH_LUXR_2"/>
    <property type="match status" value="1"/>
</dbReference>
<keyword evidence="7" id="KW-1185">Reference proteome</keyword>
<dbReference type="PANTHER" id="PTHR43214:SF43">
    <property type="entry name" value="TWO-COMPONENT RESPONSE REGULATOR"/>
    <property type="match status" value="1"/>
</dbReference>
<dbReference type="SUPFAM" id="SSF52172">
    <property type="entry name" value="CheY-like"/>
    <property type="match status" value="1"/>
</dbReference>
<dbReference type="Gene3D" id="3.40.50.2300">
    <property type="match status" value="1"/>
</dbReference>
<dbReference type="InterPro" id="IPR011006">
    <property type="entry name" value="CheY-like_superfamily"/>
</dbReference>
<dbReference type="Pfam" id="PF00072">
    <property type="entry name" value="Response_reg"/>
    <property type="match status" value="1"/>
</dbReference>
<sequence length="209" mass="22885">MNETRKTRVLLVDDHMAIRMGLMTAINDALDMEVVADVEDGQEAIAAYRKYQPDVVVLDLRMQGMSGVQTLHALRAEFGAVRVLVYSNYARGEEVYQAIKAGAAGFVVKEMALDRLLEAIRVVNSGGQYIPEQVAARIAERLLAGLSPREMEVLKLLAKGLSNKEIATQLGLVVGTIKIYVANIFNKLGVSDRTQALVTAVKRGIIDIE</sequence>
<evidence type="ECO:0000256" key="1">
    <source>
        <dbReference type="ARBA" id="ARBA00022553"/>
    </source>
</evidence>
<dbReference type="Pfam" id="PF00196">
    <property type="entry name" value="GerE"/>
    <property type="match status" value="1"/>
</dbReference>
<dbReference type="OrthoDB" id="9796655at2"/>
<dbReference type="EMBL" id="CP001032">
    <property type="protein sequence ID" value="ACB76511.1"/>
    <property type="molecule type" value="Genomic_DNA"/>
</dbReference>
<dbReference type="GO" id="GO:0003677">
    <property type="term" value="F:DNA binding"/>
    <property type="evidence" value="ECO:0007669"/>
    <property type="project" value="UniProtKB-KW"/>
</dbReference>
<dbReference type="eggNOG" id="COG2197">
    <property type="taxonomic scope" value="Bacteria"/>
</dbReference>
<dbReference type="CDD" id="cd17535">
    <property type="entry name" value="REC_NarL-like"/>
    <property type="match status" value="1"/>
</dbReference>
<dbReference type="PROSITE" id="PS50110">
    <property type="entry name" value="RESPONSE_REGULATORY"/>
    <property type="match status" value="1"/>
</dbReference>
<dbReference type="InterPro" id="IPR058245">
    <property type="entry name" value="NreC/VraR/RcsB-like_REC"/>
</dbReference>
<dbReference type="SMART" id="SM00421">
    <property type="entry name" value="HTH_LUXR"/>
    <property type="match status" value="1"/>
</dbReference>
<evidence type="ECO:0000256" key="2">
    <source>
        <dbReference type="ARBA" id="ARBA00023125"/>
    </source>
</evidence>